<dbReference type="GO" id="GO:0019509">
    <property type="term" value="P:L-methionine salvage from methylthioadenosine"/>
    <property type="evidence" value="ECO:0007669"/>
    <property type="project" value="UniProtKB-UniRule"/>
</dbReference>
<keyword evidence="4 12" id="KW-0533">Nickel</keyword>
<dbReference type="GO" id="GO:0005886">
    <property type="term" value="C:plasma membrane"/>
    <property type="evidence" value="ECO:0007669"/>
    <property type="project" value="UniProtKB-SubCell"/>
</dbReference>
<keyword evidence="7 12" id="KW-0223">Dioxygenase</keyword>
<comment type="similarity">
    <text evidence="12">Belongs to the acireductone dioxygenase (ARD) family.</text>
</comment>
<dbReference type="GO" id="GO:0005506">
    <property type="term" value="F:iron ion binding"/>
    <property type="evidence" value="ECO:0007669"/>
    <property type="project" value="UniProtKB-UniRule"/>
</dbReference>
<evidence type="ECO:0000256" key="9">
    <source>
        <dbReference type="ARBA" id="ARBA00023004"/>
    </source>
</evidence>
<keyword evidence="10 12" id="KW-0486">Methionine biosynthesis</keyword>
<dbReference type="Proteomes" id="UP000318571">
    <property type="component" value="Chromosome 7"/>
</dbReference>
<dbReference type="OMA" id="WYMDESQ"/>
<dbReference type="InterPro" id="IPR011051">
    <property type="entry name" value="RmlC_Cupin_sf"/>
</dbReference>
<evidence type="ECO:0000256" key="2">
    <source>
        <dbReference type="ARBA" id="ARBA00004413"/>
    </source>
</evidence>
<comment type="cofactor">
    <cofactor evidence="12">
        <name>Fe(2+)</name>
        <dbReference type="ChEBI" id="CHEBI:29033"/>
    </cofactor>
    <cofactor evidence="12">
        <name>Ni(2+)</name>
        <dbReference type="ChEBI" id="CHEBI:49786"/>
    </cofactor>
    <text evidence="12">Binds either 1 Fe or Ni cation per monomer. Iron-binding promotes an acireductone dioxygenase reaction producing 2-keto-4-methylthiobutyrate, while nickel-binding promotes an acireductone dioxygenase reaction producing 3-(methylsulfanyl)propanoate.</text>
</comment>
<keyword evidence="9 12" id="KW-0408">Iron</keyword>
<reference evidence="14 15" key="1">
    <citation type="journal article" date="2018" name="Nat. Ecol. Evol.">
        <title>Genomic signatures of mitonuclear coevolution across populations of Tigriopus californicus.</title>
        <authorList>
            <person name="Barreto F.S."/>
            <person name="Watson E.T."/>
            <person name="Lima T.G."/>
            <person name="Willett C.S."/>
            <person name="Edmands S."/>
            <person name="Li W."/>
            <person name="Burton R.S."/>
        </authorList>
    </citation>
    <scope>NUCLEOTIDE SEQUENCE [LARGE SCALE GENOMIC DNA]</scope>
    <source>
        <strain evidence="14 15">San Diego</strain>
    </source>
</reference>
<dbReference type="HAMAP" id="MF_03154">
    <property type="entry name" value="Salvage_MtnD_euk"/>
    <property type="match status" value="1"/>
</dbReference>
<dbReference type="GO" id="GO:0005737">
    <property type="term" value="C:cytoplasm"/>
    <property type="evidence" value="ECO:0007669"/>
    <property type="project" value="UniProtKB-SubCell"/>
</dbReference>
<dbReference type="EC" id="1.13.11.54" evidence="12"/>
<comment type="function">
    <text evidence="12">Catalyzes 2 different reactions between oxygen and the acireductone 1,2-dihydroxy-3-keto-5-methylthiopentene (DHK-MTPene) depending upon the metal bound in the active site. Fe-containing acireductone dioxygenase (Fe-ARD) produces formate and 2-keto-4-methylthiobutyrate (KMTB), the alpha-ketoacid precursor of methionine in the methionine recycle pathway. Ni-containing acireductone dioxygenase (Ni-ARD) produces methylthiopropionate, carbon monoxide and formate, and does not lie on the methionine recycle pathway.</text>
</comment>
<dbReference type="STRING" id="6832.A0A553P1M9"/>
<comment type="caution">
    <text evidence="14">The sequence shown here is derived from an EMBL/GenBank/DDBJ whole genome shotgun (WGS) entry which is preliminary data.</text>
</comment>
<dbReference type="InterPro" id="IPR027496">
    <property type="entry name" value="ARD_euk"/>
</dbReference>
<evidence type="ECO:0000256" key="8">
    <source>
        <dbReference type="ARBA" id="ARBA00023002"/>
    </source>
</evidence>
<evidence type="ECO:0000256" key="7">
    <source>
        <dbReference type="ARBA" id="ARBA00022964"/>
    </source>
</evidence>
<comment type="catalytic activity">
    <reaction evidence="1 12">
        <text>1,2-dihydroxy-5-(methylsulfanyl)pent-1-en-3-one + O2 = 4-methylsulfanyl-2-oxobutanoate + formate + 2 H(+)</text>
        <dbReference type="Rhea" id="RHEA:24504"/>
        <dbReference type="ChEBI" id="CHEBI:15378"/>
        <dbReference type="ChEBI" id="CHEBI:15379"/>
        <dbReference type="ChEBI" id="CHEBI:15740"/>
        <dbReference type="ChEBI" id="CHEBI:16723"/>
        <dbReference type="ChEBI" id="CHEBI:49252"/>
        <dbReference type="EC" id="1.13.11.54"/>
    </reaction>
</comment>
<keyword evidence="8 12" id="KW-0560">Oxidoreductase</keyword>
<feature type="binding site" evidence="12">
    <location>
        <position position="134"/>
    </location>
    <ligand>
        <name>Fe(2+)</name>
        <dbReference type="ChEBI" id="CHEBI:29033"/>
        <note>for iron-dependent acireductone dioxygenase activity</note>
    </ligand>
</feature>
<keyword evidence="6 12" id="KW-0479">Metal-binding</keyword>
<dbReference type="InterPro" id="IPR014710">
    <property type="entry name" value="RmlC-like_jellyroll"/>
</dbReference>
<dbReference type="Gene3D" id="2.60.120.10">
    <property type="entry name" value="Jelly Rolls"/>
    <property type="match status" value="1"/>
</dbReference>
<dbReference type="SUPFAM" id="SSF51182">
    <property type="entry name" value="RmlC-like cupins"/>
    <property type="match status" value="1"/>
</dbReference>
<feature type="region of interest" description="Disordered" evidence="13">
    <location>
        <begin position="1"/>
        <end position="21"/>
    </location>
</feature>
<evidence type="ECO:0000256" key="13">
    <source>
        <dbReference type="SAM" id="MobiDB-lite"/>
    </source>
</evidence>
<evidence type="ECO:0000256" key="11">
    <source>
        <dbReference type="ARBA" id="ARBA00023242"/>
    </source>
</evidence>
<dbReference type="UniPathway" id="UPA00904">
    <property type="reaction ID" value="UER00878"/>
</dbReference>
<evidence type="ECO:0000256" key="10">
    <source>
        <dbReference type="ARBA" id="ARBA00023167"/>
    </source>
</evidence>
<evidence type="ECO:0000313" key="15">
    <source>
        <dbReference type="Proteomes" id="UP000318571"/>
    </source>
</evidence>
<sequence>MSRAWYMNDLPDDQRLERQMDPPQPVEISQLRELTGVTHYKLNPATLATDGVLEGIKQDRGYNYEDCCEISKGTLPDYEVKIKNFFTEHIHTDEEIRFVEKGSGYFDVRDKNDRWIRIECLEGDLIILPAGIYHRFTLDMNNYIKARRFFCGEPIWTPHNRPADHFKERQSYVSWMKTNFQGEPALTSAH</sequence>
<comment type="catalytic activity">
    <reaction evidence="12">
        <text>1,2-dihydroxy-5-(methylsulfanyl)pent-1-en-3-one + O2 = 3-(methylsulfanyl)propanoate + CO + formate + 2 H(+)</text>
        <dbReference type="Rhea" id="RHEA:14161"/>
        <dbReference type="ChEBI" id="CHEBI:15378"/>
        <dbReference type="ChEBI" id="CHEBI:15379"/>
        <dbReference type="ChEBI" id="CHEBI:15740"/>
        <dbReference type="ChEBI" id="CHEBI:17245"/>
        <dbReference type="ChEBI" id="CHEBI:49016"/>
        <dbReference type="ChEBI" id="CHEBI:49252"/>
        <dbReference type="EC" id="1.13.11.53"/>
    </reaction>
</comment>
<evidence type="ECO:0000256" key="12">
    <source>
        <dbReference type="HAMAP-Rule" id="MF_03154"/>
    </source>
</evidence>
<protein>
    <recommendedName>
        <fullName evidence="12">Acireductone dioxygenase</fullName>
    </recommendedName>
    <alternativeName>
        <fullName evidence="12">Acireductone dioxygenase (Fe(2+)-requiring)</fullName>
        <shortName evidence="12">ARD'</shortName>
        <shortName evidence="12">Fe-ARD</shortName>
        <ecNumber evidence="12">1.13.11.54</ecNumber>
    </alternativeName>
    <alternativeName>
        <fullName evidence="12">Acireductone dioxygenase (Ni(2+)-requiring)</fullName>
        <shortName evidence="12">ARD</shortName>
        <shortName evidence="12">Ni-ARD</shortName>
        <ecNumber evidence="12">1.13.11.53</ecNumber>
    </alternativeName>
</protein>
<dbReference type="AlphaFoldDB" id="A0A553P1M9"/>
<evidence type="ECO:0000256" key="5">
    <source>
        <dbReference type="ARBA" id="ARBA00022605"/>
    </source>
</evidence>
<accession>A0A553P1M9</accession>
<dbReference type="GO" id="GO:0005634">
    <property type="term" value="C:nucleus"/>
    <property type="evidence" value="ECO:0007669"/>
    <property type="project" value="UniProtKB-SubCell"/>
</dbReference>
<name>A0A553P1M9_TIGCA</name>
<dbReference type="FunFam" id="2.60.120.10:FF:000031">
    <property type="entry name" value="1,2-dihydroxy-3-keto-5-methylthiopentene dioxygenase"/>
    <property type="match status" value="1"/>
</dbReference>
<dbReference type="GO" id="GO:0016151">
    <property type="term" value="F:nickel cation binding"/>
    <property type="evidence" value="ECO:0007669"/>
    <property type="project" value="UniProtKB-UniRule"/>
</dbReference>
<dbReference type="PANTHER" id="PTHR23418:SF0">
    <property type="entry name" value="ACIREDUCTONE DIOXYGENASE"/>
    <property type="match status" value="1"/>
</dbReference>
<gene>
    <name evidence="14" type="ORF">TCAL_00988</name>
</gene>
<comment type="subcellular location">
    <subcellularLocation>
        <location evidence="2">Cell membrane</location>
        <topology evidence="2">Peripheral membrane protein</topology>
        <orientation evidence="2">Cytoplasmic side</orientation>
    </subcellularLocation>
    <subcellularLocation>
        <location evidence="12">Cytoplasm</location>
    </subcellularLocation>
    <subcellularLocation>
        <location evidence="12">Nucleus</location>
    </subcellularLocation>
</comment>
<keyword evidence="11 12" id="KW-0539">Nucleus</keyword>
<dbReference type="PANTHER" id="PTHR23418">
    <property type="entry name" value="ACIREDUCTONE DIOXYGENASE"/>
    <property type="match status" value="1"/>
</dbReference>
<feature type="binding site" evidence="12">
    <location>
        <position position="91"/>
    </location>
    <ligand>
        <name>Fe(2+)</name>
        <dbReference type="ChEBI" id="CHEBI:29033"/>
        <note>for iron-dependent acireductone dioxygenase activity</note>
    </ligand>
</feature>
<dbReference type="EC" id="1.13.11.53" evidence="12"/>
<dbReference type="InterPro" id="IPR004313">
    <property type="entry name" value="ARD"/>
</dbReference>
<keyword evidence="3 12" id="KW-0963">Cytoplasm</keyword>
<keyword evidence="5 12" id="KW-0028">Amino-acid biosynthesis</keyword>
<dbReference type="EMBL" id="VCGU01000008">
    <property type="protein sequence ID" value="TRY71599.1"/>
    <property type="molecule type" value="Genomic_DNA"/>
</dbReference>
<comment type="pathway">
    <text evidence="12">Amino-acid biosynthesis; L-methionine biosynthesis via salvage pathway; L-methionine from S-methyl-5-thio-alpha-D-ribose 1-phosphate: step 5/6.</text>
</comment>
<dbReference type="GO" id="GO:0010308">
    <property type="term" value="F:acireductone dioxygenase (Ni2+-requiring) activity"/>
    <property type="evidence" value="ECO:0007669"/>
    <property type="project" value="UniProtKB-UniRule"/>
</dbReference>
<feature type="binding site" evidence="12">
    <location>
        <position position="95"/>
    </location>
    <ligand>
        <name>Fe(2+)</name>
        <dbReference type="ChEBI" id="CHEBI:29033"/>
        <note>for iron-dependent acireductone dioxygenase activity</note>
    </ligand>
</feature>
<evidence type="ECO:0000256" key="1">
    <source>
        <dbReference type="ARBA" id="ARBA00000428"/>
    </source>
</evidence>
<dbReference type="GO" id="GO:0010309">
    <property type="term" value="F:acireductone dioxygenase [iron(II)-requiring] activity"/>
    <property type="evidence" value="ECO:0007669"/>
    <property type="project" value="UniProtKB-UniRule"/>
</dbReference>
<organism evidence="14 15">
    <name type="scientific">Tigriopus californicus</name>
    <name type="common">Marine copepod</name>
    <dbReference type="NCBI Taxonomy" id="6832"/>
    <lineage>
        <taxon>Eukaryota</taxon>
        <taxon>Metazoa</taxon>
        <taxon>Ecdysozoa</taxon>
        <taxon>Arthropoda</taxon>
        <taxon>Crustacea</taxon>
        <taxon>Multicrustacea</taxon>
        <taxon>Hexanauplia</taxon>
        <taxon>Copepoda</taxon>
        <taxon>Harpacticoida</taxon>
        <taxon>Harpacticidae</taxon>
        <taxon>Tigriopus</taxon>
    </lineage>
</organism>
<evidence type="ECO:0000313" key="14">
    <source>
        <dbReference type="EMBL" id="TRY71599.1"/>
    </source>
</evidence>
<feature type="binding site" evidence="12">
    <location>
        <position position="91"/>
    </location>
    <ligand>
        <name>Ni(2+)</name>
        <dbReference type="ChEBI" id="CHEBI:49786"/>
        <note>for nickel-dependent acireductone dioxygenase activity</note>
    </ligand>
</feature>
<evidence type="ECO:0000256" key="6">
    <source>
        <dbReference type="ARBA" id="ARBA00022723"/>
    </source>
</evidence>
<feature type="binding site" evidence="12">
    <location>
        <position position="89"/>
    </location>
    <ligand>
        <name>Fe(2+)</name>
        <dbReference type="ChEBI" id="CHEBI:29033"/>
        <note>for iron-dependent acireductone dioxygenase activity</note>
    </ligand>
</feature>
<dbReference type="Pfam" id="PF03079">
    <property type="entry name" value="ARD"/>
    <property type="match status" value="1"/>
</dbReference>
<feature type="binding site" evidence="12">
    <location>
        <position position="95"/>
    </location>
    <ligand>
        <name>Ni(2+)</name>
        <dbReference type="ChEBI" id="CHEBI:49786"/>
        <note>for nickel-dependent acireductone dioxygenase activity</note>
    </ligand>
</feature>
<feature type="binding site" evidence="12">
    <location>
        <position position="89"/>
    </location>
    <ligand>
        <name>Ni(2+)</name>
        <dbReference type="ChEBI" id="CHEBI:49786"/>
        <note>for nickel-dependent acireductone dioxygenase activity</note>
    </ligand>
</feature>
<keyword evidence="15" id="KW-1185">Reference proteome</keyword>
<proteinExistence type="inferred from homology"/>
<evidence type="ECO:0000256" key="4">
    <source>
        <dbReference type="ARBA" id="ARBA00022596"/>
    </source>
</evidence>
<evidence type="ECO:0000256" key="3">
    <source>
        <dbReference type="ARBA" id="ARBA00022490"/>
    </source>
</evidence>
<feature type="binding site" evidence="12">
    <location>
        <position position="134"/>
    </location>
    <ligand>
        <name>Ni(2+)</name>
        <dbReference type="ChEBI" id="CHEBI:49786"/>
        <note>for nickel-dependent acireductone dioxygenase activity</note>
    </ligand>
</feature>
<dbReference type="CDD" id="cd02232">
    <property type="entry name" value="cupin_ARD"/>
    <property type="match status" value="1"/>
</dbReference>
<dbReference type="OrthoDB" id="1867259at2759"/>